<comment type="similarity">
    <text evidence="1">Belongs to the acetyltransferase family. GNA1 subfamily.</text>
</comment>
<proteinExistence type="inferred from homology"/>
<sequence>MWVTFGLGLKKPKFSNQLYDLICNCIHTDLLLAFDYLLSQFLKAMMQSENSVEDAFHIRKLEISDKEKGFIELLRQLTVCDSVSDEKFKERFEEIAKYGDDHCICVIEDVRSRKIVATGSVFIEKKFVRNCGKAGHIEDVVVDSSARGMQLGKRIVEYLADHAHSMGCYKVILDCTEENRPFYEKCGFKKKEIQMVKYFV</sequence>
<dbReference type="PROSITE" id="PS51186">
    <property type="entry name" value="GNAT"/>
    <property type="match status" value="1"/>
</dbReference>
<evidence type="ECO:0000259" key="2">
    <source>
        <dbReference type="PROSITE" id="PS51186"/>
    </source>
</evidence>
<dbReference type="SUPFAM" id="SSF55729">
    <property type="entry name" value="Acyl-CoA N-acyltransferases (Nat)"/>
    <property type="match status" value="1"/>
</dbReference>
<evidence type="ECO:0000313" key="4">
    <source>
        <dbReference type="Proteomes" id="UP000823775"/>
    </source>
</evidence>
<protein>
    <recommendedName>
        <fullName evidence="1">Glucosamine 6-phosphate N-acetyltransferase</fullName>
        <ecNumber evidence="1">2.3.1.4</ecNumber>
    </recommendedName>
</protein>
<keyword evidence="4" id="KW-1185">Reference proteome</keyword>
<dbReference type="InterPro" id="IPR039143">
    <property type="entry name" value="GNPNAT1-like"/>
</dbReference>
<comment type="caution">
    <text evidence="3">The sequence shown here is derived from an EMBL/GenBank/DDBJ whole genome shotgun (WGS) entry which is preliminary data.</text>
</comment>
<evidence type="ECO:0000313" key="3">
    <source>
        <dbReference type="EMBL" id="MCD7449711.1"/>
    </source>
</evidence>
<gene>
    <name evidence="3" type="primary">GNA1</name>
    <name evidence="3" type="ORF">HAX54_001140</name>
</gene>
<dbReference type="Pfam" id="PF00583">
    <property type="entry name" value="Acetyltransf_1"/>
    <property type="match status" value="1"/>
</dbReference>
<dbReference type="EMBL" id="JACEIK010000104">
    <property type="protein sequence ID" value="MCD7449711.1"/>
    <property type="molecule type" value="Genomic_DNA"/>
</dbReference>
<dbReference type="PANTHER" id="PTHR13355:SF11">
    <property type="entry name" value="GLUCOSAMINE 6-PHOSPHATE N-ACETYLTRANSFERASE"/>
    <property type="match status" value="1"/>
</dbReference>
<dbReference type="EC" id="2.3.1.4" evidence="1"/>
<evidence type="ECO:0000256" key="1">
    <source>
        <dbReference type="RuleBase" id="RU365086"/>
    </source>
</evidence>
<keyword evidence="1" id="KW-0012">Acyltransferase</keyword>
<accession>A0ABS8RTZ2</accession>
<dbReference type="InterPro" id="IPR016181">
    <property type="entry name" value="Acyl_CoA_acyltransferase"/>
</dbReference>
<reference evidence="3 4" key="1">
    <citation type="journal article" date="2021" name="BMC Genomics">
        <title>Datura genome reveals duplications of psychoactive alkaloid biosynthetic genes and high mutation rate following tissue culture.</title>
        <authorList>
            <person name="Rajewski A."/>
            <person name="Carter-House D."/>
            <person name="Stajich J."/>
            <person name="Litt A."/>
        </authorList>
    </citation>
    <scope>NUCLEOTIDE SEQUENCE [LARGE SCALE GENOMIC DNA]</scope>
    <source>
        <strain evidence="3">AR-01</strain>
    </source>
</reference>
<dbReference type="PANTHER" id="PTHR13355">
    <property type="entry name" value="GLUCOSAMINE 6-PHOSPHATE N-ACETYLTRANSFERASE"/>
    <property type="match status" value="1"/>
</dbReference>
<organism evidence="3 4">
    <name type="scientific">Datura stramonium</name>
    <name type="common">Jimsonweed</name>
    <name type="synonym">Common thornapple</name>
    <dbReference type="NCBI Taxonomy" id="4076"/>
    <lineage>
        <taxon>Eukaryota</taxon>
        <taxon>Viridiplantae</taxon>
        <taxon>Streptophyta</taxon>
        <taxon>Embryophyta</taxon>
        <taxon>Tracheophyta</taxon>
        <taxon>Spermatophyta</taxon>
        <taxon>Magnoliopsida</taxon>
        <taxon>eudicotyledons</taxon>
        <taxon>Gunneridae</taxon>
        <taxon>Pentapetalae</taxon>
        <taxon>asterids</taxon>
        <taxon>lamiids</taxon>
        <taxon>Solanales</taxon>
        <taxon>Solanaceae</taxon>
        <taxon>Solanoideae</taxon>
        <taxon>Datureae</taxon>
        <taxon>Datura</taxon>
    </lineage>
</organism>
<comment type="catalytic activity">
    <reaction evidence="1">
        <text>D-glucosamine 6-phosphate + acetyl-CoA = N-acetyl-D-glucosamine 6-phosphate + CoA + H(+)</text>
        <dbReference type="Rhea" id="RHEA:10292"/>
        <dbReference type="ChEBI" id="CHEBI:15378"/>
        <dbReference type="ChEBI" id="CHEBI:57287"/>
        <dbReference type="ChEBI" id="CHEBI:57288"/>
        <dbReference type="ChEBI" id="CHEBI:57513"/>
        <dbReference type="ChEBI" id="CHEBI:58725"/>
        <dbReference type="EC" id="2.3.1.4"/>
    </reaction>
</comment>
<dbReference type="Gene3D" id="3.40.630.30">
    <property type="match status" value="1"/>
</dbReference>
<feature type="domain" description="N-acetyltransferase" evidence="2">
    <location>
        <begin position="56"/>
        <end position="200"/>
    </location>
</feature>
<dbReference type="InterPro" id="IPR000182">
    <property type="entry name" value="GNAT_dom"/>
</dbReference>
<keyword evidence="1" id="KW-0808">Transferase</keyword>
<comment type="subunit">
    <text evidence="1">Homodimer.</text>
</comment>
<comment type="pathway">
    <text evidence="1">Nucleotide-sugar biosynthesis; UDP-N-acetyl-alpha-D-glucosamine biosynthesis; N-acetyl-alpha-D-glucosamine 1-phosphate from alpha-D-glucosamine 6-phosphate (route I): step 1/2.</text>
</comment>
<dbReference type="Proteomes" id="UP000823775">
    <property type="component" value="Unassembled WGS sequence"/>
</dbReference>
<name>A0ABS8RTZ2_DATST</name>
<dbReference type="CDD" id="cd04301">
    <property type="entry name" value="NAT_SF"/>
    <property type="match status" value="1"/>
</dbReference>